<evidence type="ECO:0000256" key="7">
    <source>
        <dbReference type="ARBA" id="ARBA00049929"/>
    </source>
</evidence>
<keyword evidence="6 8" id="KW-0030">Aminoacyl-tRNA synthetase</keyword>
<dbReference type="NCBIfam" id="TIGR00233">
    <property type="entry name" value="trpS"/>
    <property type="match status" value="1"/>
</dbReference>
<protein>
    <recommendedName>
        <fullName evidence="8">Tryptophan--tRNA ligase</fullName>
        <ecNumber evidence="8">6.1.1.2</ecNumber>
    </recommendedName>
    <alternativeName>
        <fullName evidence="8">Tryptophanyl-tRNA synthetase</fullName>
        <shortName evidence="8">TrpRS</shortName>
    </alternativeName>
</protein>
<keyword evidence="8" id="KW-0963">Cytoplasm</keyword>
<reference evidence="10 11" key="1">
    <citation type="journal article" date="2015" name="Genome Announc.">
        <title>Thirty-Two Complete Genome Assemblies of Nine Yersinia Species, Including Y. pestis, Y. pseudotuberculosis, and Y. enterocolitica.</title>
        <authorList>
            <person name="Johnson S.L."/>
            <person name="Daligault H.E."/>
            <person name="Davenport K.W."/>
            <person name="Jaissle J."/>
            <person name="Frey K.G."/>
            <person name="Ladner J.T."/>
            <person name="Broomall S.M."/>
            <person name="Bishop-Lilly K.A."/>
            <person name="Bruce D.C."/>
            <person name="Coyne S.R."/>
            <person name="Gibbons H.S."/>
            <person name="Lo C.C."/>
            <person name="Munk A.C."/>
            <person name="Rosenzweig C.N."/>
            <person name="Koroleva G.I."/>
            <person name="Palacios G.F."/>
            <person name="Redden C.L."/>
            <person name="Xu Y."/>
            <person name="Minogue T.D."/>
            <person name="Chain P.S."/>
        </authorList>
    </citation>
    <scope>NUCLEOTIDE SEQUENCE [LARGE SCALE GENOMIC DNA]</scope>
    <source>
        <strain evidence="10 11">YRA</strain>
    </source>
</reference>
<organism evidence="10 11">
    <name type="scientific">Yersinia rohdei</name>
    <dbReference type="NCBI Taxonomy" id="29485"/>
    <lineage>
        <taxon>Bacteria</taxon>
        <taxon>Pseudomonadati</taxon>
        <taxon>Pseudomonadota</taxon>
        <taxon>Gammaproteobacteria</taxon>
        <taxon>Enterobacterales</taxon>
        <taxon>Yersiniaceae</taxon>
        <taxon>Yersinia</taxon>
    </lineage>
</organism>
<dbReference type="RefSeq" id="WP_004714694.1">
    <property type="nucleotide sequence ID" value="NZ_CP009787.1"/>
</dbReference>
<evidence type="ECO:0000256" key="9">
    <source>
        <dbReference type="RuleBase" id="RU363036"/>
    </source>
</evidence>
<evidence type="ECO:0000256" key="8">
    <source>
        <dbReference type="HAMAP-Rule" id="MF_00140"/>
    </source>
</evidence>
<dbReference type="InterPro" id="IPR014729">
    <property type="entry name" value="Rossmann-like_a/b/a_fold"/>
</dbReference>
<dbReference type="SUPFAM" id="SSF52374">
    <property type="entry name" value="Nucleotidylyl transferase"/>
    <property type="match status" value="1"/>
</dbReference>
<keyword evidence="4 8" id="KW-0067">ATP-binding</keyword>
<dbReference type="Proteomes" id="UP000031914">
    <property type="component" value="Chromosome"/>
</dbReference>
<feature type="binding site" evidence="8">
    <location>
        <begin position="31"/>
        <end position="32"/>
    </location>
    <ligand>
        <name>ATP</name>
        <dbReference type="ChEBI" id="CHEBI:30616"/>
    </ligand>
</feature>
<keyword evidence="3 8" id="KW-0547">Nucleotide-binding</keyword>
<gene>
    <name evidence="8 10" type="primary">trpS</name>
    <name evidence="10" type="ORF">CH64_2385</name>
</gene>
<dbReference type="InterPro" id="IPR050203">
    <property type="entry name" value="Trp-tRNA_synthetase"/>
</dbReference>
<feature type="binding site" evidence="8">
    <location>
        <begin position="207"/>
        <end position="211"/>
    </location>
    <ligand>
        <name>ATP</name>
        <dbReference type="ChEBI" id="CHEBI:30616"/>
    </ligand>
</feature>
<evidence type="ECO:0000256" key="5">
    <source>
        <dbReference type="ARBA" id="ARBA00022917"/>
    </source>
</evidence>
<dbReference type="PROSITE" id="PS00178">
    <property type="entry name" value="AA_TRNA_LIGASE_I"/>
    <property type="match status" value="1"/>
</dbReference>
<evidence type="ECO:0000256" key="6">
    <source>
        <dbReference type="ARBA" id="ARBA00023146"/>
    </source>
</evidence>
<dbReference type="PANTHER" id="PTHR43766:SF1">
    <property type="entry name" value="TRYPTOPHAN--TRNA LIGASE, MITOCHONDRIAL"/>
    <property type="match status" value="1"/>
</dbReference>
<proteinExistence type="inferred from homology"/>
<dbReference type="InterPro" id="IPR002306">
    <property type="entry name" value="Trp-tRNA-ligase"/>
</dbReference>
<evidence type="ECO:0000313" key="11">
    <source>
        <dbReference type="Proteomes" id="UP000031914"/>
    </source>
</evidence>
<evidence type="ECO:0000313" key="10">
    <source>
        <dbReference type="EMBL" id="AJJ11889.1"/>
    </source>
</evidence>
<feature type="binding site" evidence="8">
    <location>
        <begin position="159"/>
        <end position="161"/>
    </location>
    <ligand>
        <name>ATP</name>
        <dbReference type="ChEBI" id="CHEBI:30616"/>
    </ligand>
</feature>
<dbReference type="InterPro" id="IPR002305">
    <property type="entry name" value="aa-tRNA-synth_Ic"/>
</dbReference>
<evidence type="ECO:0000256" key="3">
    <source>
        <dbReference type="ARBA" id="ARBA00022741"/>
    </source>
</evidence>
<dbReference type="Pfam" id="PF00579">
    <property type="entry name" value="tRNA-synt_1b"/>
    <property type="match status" value="1"/>
</dbReference>
<evidence type="ECO:0000256" key="2">
    <source>
        <dbReference type="ARBA" id="ARBA00022598"/>
    </source>
</evidence>
<feature type="short sequence motif" description="'KMSKS' region" evidence="8">
    <location>
        <begin position="207"/>
        <end position="211"/>
    </location>
</feature>
<comment type="function">
    <text evidence="8">Catalyzes the attachment of tryptophan to tRNA(Trp).</text>
</comment>
<feature type="binding site" evidence="8">
    <location>
        <position position="198"/>
    </location>
    <ligand>
        <name>ATP</name>
        <dbReference type="ChEBI" id="CHEBI:30616"/>
    </ligand>
</feature>
<dbReference type="CDD" id="cd00806">
    <property type="entry name" value="TrpRS_core"/>
    <property type="match status" value="1"/>
</dbReference>
<evidence type="ECO:0000256" key="1">
    <source>
        <dbReference type="ARBA" id="ARBA00005594"/>
    </source>
</evidence>
<dbReference type="Gene3D" id="3.40.50.620">
    <property type="entry name" value="HUPs"/>
    <property type="match status" value="1"/>
</dbReference>
<name>A0ABN4F6L8_YERRO</name>
<dbReference type="GeneID" id="45567672"/>
<evidence type="ECO:0000256" key="4">
    <source>
        <dbReference type="ARBA" id="ARBA00022840"/>
    </source>
</evidence>
<keyword evidence="5 8" id="KW-0648">Protein biosynthesis</keyword>
<comment type="catalytic activity">
    <reaction evidence="7 8">
        <text>tRNA(Trp) + L-tryptophan + ATP = L-tryptophyl-tRNA(Trp) + AMP + diphosphate + H(+)</text>
        <dbReference type="Rhea" id="RHEA:24080"/>
        <dbReference type="Rhea" id="RHEA-COMP:9671"/>
        <dbReference type="Rhea" id="RHEA-COMP:9705"/>
        <dbReference type="ChEBI" id="CHEBI:15378"/>
        <dbReference type="ChEBI" id="CHEBI:30616"/>
        <dbReference type="ChEBI" id="CHEBI:33019"/>
        <dbReference type="ChEBI" id="CHEBI:57912"/>
        <dbReference type="ChEBI" id="CHEBI:78442"/>
        <dbReference type="ChEBI" id="CHEBI:78535"/>
        <dbReference type="ChEBI" id="CHEBI:456215"/>
        <dbReference type="EC" id="6.1.1.2"/>
    </reaction>
</comment>
<dbReference type="PRINTS" id="PR01039">
    <property type="entry name" value="TRNASYNTHTRP"/>
</dbReference>
<dbReference type="GO" id="GO:0004830">
    <property type="term" value="F:tryptophan-tRNA ligase activity"/>
    <property type="evidence" value="ECO:0007669"/>
    <property type="project" value="UniProtKB-EC"/>
</dbReference>
<dbReference type="InterPro" id="IPR001412">
    <property type="entry name" value="aa-tRNA-synth_I_CS"/>
</dbReference>
<accession>A0ABN4F6L8</accession>
<dbReference type="HAMAP" id="MF_00140_B">
    <property type="entry name" value="Trp_tRNA_synth_B"/>
    <property type="match status" value="1"/>
</dbReference>
<sequence length="346" mass="38607">MSKPTEPTISDNAIKPIVFSGAQPSGELTIGNYMGALRQWVQMQDDYDCIYCIVDLHAITARQDPALLRKRTLDTLALYLACGIDPKKSTIFVQSHVPEHTQLSWALNCYTYFGELSRMTQFKDKSARYAENINAGLFDYPVLMAADILLYQTNQVPVGEDQKQHLELSRDIAGRFNNLYGDIFKIPEPFIPKAGARVMSLQDPTKKMSKSDDNRSNVIELLEDPKSVVKKIKRAMTDSDEPAVIRYDTEKKAGVSNLLDILAGVTGQSIPELEAQFAGQMYGHLKGAVAEAVSGMLTELQDRYNGFRNDEVFLQEVMREGAAKARSRAQETLAKVYEAIGFVAHP</sequence>
<comment type="subcellular location">
    <subcellularLocation>
        <location evidence="8">Cytoplasm</location>
    </subcellularLocation>
</comment>
<dbReference type="InterPro" id="IPR024109">
    <property type="entry name" value="Trp-tRNA-ligase_bac-type"/>
</dbReference>
<dbReference type="EMBL" id="CP009787">
    <property type="protein sequence ID" value="AJJ11889.1"/>
    <property type="molecule type" value="Genomic_DNA"/>
</dbReference>
<feature type="short sequence motif" description="'HIGH' region" evidence="8">
    <location>
        <begin position="24"/>
        <end position="32"/>
    </location>
</feature>
<dbReference type="PANTHER" id="PTHR43766">
    <property type="entry name" value="TRYPTOPHAN--TRNA LIGASE, MITOCHONDRIAL"/>
    <property type="match status" value="1"/>
</dbReference>
<dbReference type="Gene3D" id="1.10.240.10">
    <property type="entry name" value="Tyrosyl-Transfer RNA Synthetase"/>
    <property type="match status" value="1"/>
</dbReference>
<keyword evidence="2 8" id="KW-0436">Ligase</keyword>
<feature type="binding site" evidence="8">
    <location>
        <begin position="23"/>
        <end position="25"/>
    </location>
    <ligand>
        <name>ATP</name>
        <dbReference type="ChEBI" id="CHEBI:30616"/>
    </ligand>
</feature>
<comment type="subunit">
    <text evidence="8">Homodimer.</text>
</comment>
<comment type="similarity">
    <text evidence="1 8 9">Belongs to the class-I aminoacyl-tRNA synthetase family.</text>
</comment>
<dbReference type="EC" id="6.1.1.2" evidence="8"/>
<keyword evidence="11" id="KW-1185">Reference proteome</keyword>
<feature type="binding site" evidence="8">
    <location>
        <position position="147"/>
    </location>
    <ligand>
        <name>L-tryptophan</name>
        <dbReference type="ChEBI" id="CHEBI:57912"/>
    </ligand>
</feature>